<dbReference type="InterPro" id="IPR036736">
    <property type="entry name" value="ACP-like_sf"/>
</dbReference>
<dbReference type="InterPro" id="IPR009081">
    <property type="entry name" value="PP-bd_ACP"/>
</dbReference>
<evidence type="ECO:0000313" key="3">
    <source>
        <dbReference type="Proteomes" id="UP001206895"/>
    </source>
</evidence>
<dbReference type="SUPFAM" id="SSF47336">
    <property type="entry name" value="ACP-like"/>
    <property type="match status" value="1"/>
</dbReference>
<feature type="domain" description="Carrier" evidence="1">
    <location>
        <begin position="6"/>
        <end position="84"/>
    </location>
</feature>
<dbReference type="NCBIfam" id="NF005480">
    <property type="entry name" value="PRK07081.1"/>
    <property type="match status" value="1"/>
</dbReference>
<keyword evidence="3" id="KW-1185">Reference proteome</keyword>
<reference evidence="2 3" key="1">
    <citation type="submission" date="2022-06" db="EMBL/GenBank/DDBJ databases">
        <title>Genomic Encyclopedia of Archaeal and Bacterial Type Strains, Phase II (KMG-II): from individual species to whole genera.</title>
        <authorList>
            <person name="Goeker M."/>
        </authorList>
    </citation>
    <scope>NUCLEOTIDE SEQUENCE [LARGE SCALE GENOMIC DNA]</scope>
    <source>
        <strain evidence="2 3">DSM 44693</strain>
    </source>
</reference>
<gene>
    <name evidence="2" type="ORF">LX13_002339</name>
</gene>
<evidence type="ECO:0000259" key="1">
    <source>
        <dbReference type="PROSITE" id="PS50075"/>
    </source>
</evidence>
<dbReference type="Gene3D" id="1.10.1200.10">
    <property type="entry name" value="ACP-like"/>
    <property type="match status" value="1"/>
</dbReference>
<dbReference type="Pfam" id="PF00550">
    <property type="entry name" value="PP-binding"/>
    <property type="match status" value="1"/>
</dbReference>
<dbReference type="Proteomes" id="UP001206895">
    <property type="component" value="Unassembled WGS sequence"/>
</dbReference>
<dbReference type="EMBL" id="JAMTCJ010000002">
    <property type="protein sequence ID" value="MCP2176520.1"/>
    <property type="molecule type" value="Genomic_DNA"/>
</dbReference>
<evidence type="ECO:0000313" key="2">
    <source>
        <dbReference type="EMBL" id="MCP2176520.1"/>
    </source>
</evidence>
<sequence length="86" mass="9433">MISQGENMQDRIRKILVSHGKMSTDAMSVSSTVDLYELGLTSHASVNVMLALEDEFDIEFPDSDLKKSTFATVENLETVVGRLAPA</sequence>
<protein>
    <submittedName>
        <fullName evidence="2">Acyl carrier protein</fullName>
    </submittedName>
</protein>
<accession>A0ABT1HHM6</accession>
<name>A0ABT1HHM6_9NOCA</name>
<organism evidence="2 3">
    <name type="scientific">Williamsia maris</name>
    <dbReference type="NCBI Taxonomy" id="72806"/>
    <lineage>
        <taxon>Bacteria</taxon>
        <taxon>Bacillati</taxon>
        <taxon>Actinomycetota</taxon>
        <taxon>Actinomycetes</taxon>
        <taxon>Mycobacteriales</taxon>
        <taxon>Nocardiaceae</taxon>
        <taxon>Williamsia</taxon>
    </lineage>
</organism>
<proteinExistence type="predicted"/>
<comment type="caution">
    <text evidence="2">The sequence shown here is derived from an EMBL/GenBank/DDBJ whole genome shotgun (WGS) entry which is preliminary data.</text>
</comment>
<dbReference type="PROSITE" id="PS50075">
    <property type="entry name" value="CARRIER"/>
    <property type="match status" value="1"/>
</dbReference>